<feature type="compositionally biased region" description="Polar residues" evidence="3">
    <location>
        <begin position="241"/>
        <end position="250"/>
    </location>
</feature>
<feature type="compositionally biased region" description="Basic and acidic residues" evidence="3">
    <location>
        <begin position="777"/>
        <end position="813"/>
    </location>
</feature>
<reference evidence="4 5" key="1">
    <citation type="submission" date="2020-12" db="EMBL/GenBank/DDBJ databases">
        <title>Effect of drift, selection, and recombination on the evolution of hybrid genomes in Candida yeast pathogens.</title>
        <authorList>
            <person name="Mixao V."/>
            <person name="Ksiezopolska E."/>
            <person name="Saus E."/>
            <person name="Boekhout T."/>
            <person name="Gacser A."/>
            <person name="Gabaldon T."/>
        </authorList>
    </citation>
    <scope>NUCLEOTIDE SEQUENCE [LARGE SCALE GENOMIC DNA]</scope>
    <source>
        <strain evidence="4 5">BP57</strain>
    </source>
</reference>
<feature type="compositionally biased region" description="Acidic residues" evidence="3">
    <location>
        <begin position="379"/>
        <end position="401"/>
    </location>
</feature>
<feature type="compositionally biased region" description="Polar residues" evidence="3">
    <location>
        <begin position="308"/>
        <end position="317"/>
    </location>
</feature>
<dbReference type="Gene3D" id="1.10.1170.10">
    <property type="entry name" value="Inhibitor Of Apoptosis Protein (2mihbC-IAP-1), Chain A"/>
    <property type="match status" value="2"/>
</dbReference>
<dbReference type="PROSITE" id="PS50143">
    <property type="entry name" value="BIR_REPEAT_2"/>
    <property type="match status" value="2"/>
</dbReference>
<dbReference type="GeneID" id="93651096"/>
<feature type="compositionally biased region" description="Basic and acidic residues" evidence="3">
    <location>
        <begin position="211"/>
        <end position="220"/>
    </location>
</feature>
<dbReference type="Pfam" id="PF00653">
    <property type="entry name" value="BIR"/>
    <property type="match status" value="2"/>
</dbReference>
<feature type="region of interest" description="Disordered" evidence="3">
    <location>
        <begin position="743"/>
        <end position="891"/>
    </location>
</feature>
<feature type="region of interest" description="Disordered" evidence="3">
    <location>
        <begin position="302"/>
        <end position="476"/>
    </location>
</feature>
<dbReference type="Proteomes" id="UP000669133">
    <property type="component" value="Unassembled WGS sequence"/>
</dbReference>
<feature type="compositionally biased region" description="Polar residues" evidence="3">
    <location>
        <begin position="660"/>
        <end position="669"/>
    </location>
</feature>
<dbReference type="InterPro" id="IPR051190">
    <property type="entry name" value="Baculoviral_IAP"/>
</dbReference>
<dbReference type="EMBL" id="JAEOAQ010000002">
    <property type="protein sequence ID" value="KAG5420586.1"/>
    <property type="molecule type" value="Genomic_DNA"/>
</dbReference>
<dbReference type="OrthoDB" id="2196114at2759"/>
<proteinExistence type="predicted"/>
<dbReference type="GO" id="GO:0046872">
    <property type="term" value="F:metal ion binding"/>
    <property type="evidence" value="ECO:0007669"/>
    <property type="project" value="UniProtKB-KW"/>
</dbReference>
<organism evidence="4 5">
    <name type="scientific">Candida metapsilosis</name>
    <dbReference type="NCBI Taxonomy" id="273372"/>
    <lineage>
        <taxon>Eukaryota</taxon>
        <taxon>Fungi</taxon>
        <taxon>Dikarya</taxon>
        <taxon>Ascomycota</taxon>
        <taxon>Saccharomycotina</taxon>
        <taxon>Pichiomycetes</taxon>
        <taxon>Debaryomycetaceae</taxon>
        <taxon>Candida/Lodderomyces clade</taxon>
        <taxon>Candida</taxon>
    </lineage>
</organism>
<comment type="caution">
    <text evidence="4">The sequence shown here is derived from an EMBL/GenBank/DDBJ whole genome shotgun (WGS) entry which is preliminary data.</text>
</comment>
<dbReference type="PANTHER" id="PTHR46771:SF5">
    <property type="entry name" value="DETERIN"/>
    <property type="match status" value="1"/>
</dbReference>
<evidence type="ECO:0000313" key="5">
    <source>
        <dbReference type="Proteomes" id="UP000669133"/>
    </source>
</evidence>
<evidence type="ECO:0000256" key="1">
    <source>
        <dbReference type="ARBA" id="ARBA00022723"/>
    </source>
</evidence>
<accession>A0A8H7ZK73</accession>
<protein>
    <submittedName>
        <fullName evidence="4">Uncharacterized protein</fullName>
    </submittedName>
</protein>
<dbReference type="PANTHER" id="PTHR46771">
    <property type="entry name" value="DETERIN"/>
    <property type="match status" value="1"/>
</dbReference>
<evidence type="ECO:0000256" key="2">
    <source>
        <dbReference type="ARBA" id="ARBA00022833"/>
    </source>
</evidence>
<dbReference type="RefSeq" id="XP_067549702.1">
    <property type="nucleotide sequence ID" value="XM_067691325.1"/>
</dbReference>
<keyword evidence="2" id="KW-0862">Zinc</keyword>
<feature type="region of interest" description="Disordered" evidence="3">
    <location>
        <begin position="650"/>
        <end position="669"/>
    </location>
</feature>
<feature type="compositionally biased region" description="Polar residues" evidence="3">
    <location>
        <begin position="402"/>
        <end position="415"/>
    </location>
</feature>
<feature type="region of interest" description="Disordered" evidence="3">
    <location>
        <begin position="515"/>
        <end position="587"/>
    </location>
</feature>
<feature type="compositionally biased region" description="Basic and acidic residues" evidence="3">
    <location>
        <begin position="318"/>
        <end position="328"/>
    </location>
</feature>
<keyword evidence="1" id="KW-0479">Metal-binding</keyword>
<sequence>MNDDSMIYIDNRVNSFKCPVAQDGKKYTWSDVIDFAYTNDLVEAGFYYSPIKRTPNRITCAYCQKSITVEKDSSIEEITSDHAKRSISCPIASLCHTYYTCRGLLDDEIKRCWTKSKFRDPFNQLSVKLRARFFKDFPLDDTDFRPNSKTLADAGFIYSPRYAGDDRVVCPYCRCALDSWDEQDDPIDEHLSNTSTYCYFLDKYVERKQGGKKRDEKSPFDESIDLDDYDNDDRGRDEIGQYQSKLNTQQETKEGDDSKRITRSQLAHAHIKEDPNLKYWKKLPDEDLLQEFIQVSKHANGDAGVTKSMDSNTGNQEGETKEVIRDENESGATEGDNLPNHKSGKEDEDNIDDDNDAHMDDIDDIEVDEPNQSDSIEQSSDEDSQVEDVSIESSSNDEYDPTSDSFEPTNDSESIAETKPNSEKKTVTKADKIEKKLKVQPVEHKRPAGDSLSPTRRKKMIKRTTPAPAFEDSSTDQDYNEAHIVKLEKNIKSSTILPAEEKSFEQVEVFVPPVRMSPTKLSPSPKKTSPIKRSIFDLSDITNDDMGGDLKKSSTKGDFVNEGSGDLEVDENNDGAMNPNDGNVADGIHVGVESHIDHVLAADEPRTSYLAKEPIQGCSTANNSLLDSKHEEDEVKVLKKEETIEVEKQAEIEVPEASPQKETSSLKDATLQQSDAFNNHPARELKAVAQESVADCQSQASVSRPVALENSDSESDYSDYLNEINEVDKHFDIDDNVEEKYVAGDAEPSASEGMPEVVNVNFEESVGGEPESAPSSVDHRAETNEEPAEIVKKINHDTKASTSVEKEVVKNDHVTNMSSQPLKRDSRSPANATQLSPPKLDHISVDTQSPPKEAIAPALNEAKLNPITHNSNSYIESNSKVNQSEAEEPDFSDMTGPLAMDSFLNEETGSTAEEIKPIPESGCEAKSMQRFVQQMENLDNSSKELTTLADSKYELHNDLDGDLTRFIAEIPEDEEKMTIEQWIEHCATNCKDIVAQSIREMNQYILDEYDRAIMTLEAMEES</sequence>
<dbReference type="InterPro" id="IPR001370">
    <property type="entry name" value="BIR_rpt"/>
</dbReference>
<feature type="compositionally biased region" description="Acidic residues" evidence="3">
    <location>
        <begin position="222"/>
        <end position="231"/>
    </location>
</feature>
<feature type="compositionally biased region" description="Polar residues" evidence="3">
    <location>
        <begin position="867"/>
        <end position="884"/>
    </location>
</feature>
<name>A0A8H7ZK73_9ASCO</name>
<keyword evidence="5" id="KW-1185">Reference proteome</keyword>
<feature type="compositionally biased region" description="Basic and acidic residues" evidence="3">
    <location>
        <begin position="420"/>
        <end position="448"/>
    </location>
</feature>
<feature type="region of interest" description="Disordered" evidence="3">
    <location>
        <begin position="211"/>
        <end position="261"/>
    </location>
</feature>
<evidence type="ECO:0000256" key="3">
    <source>
        <dbReference type="SAM" id="MobiDB-lite"/>
    </source>
</evidence>
<dbReference type="SUPFAM" id="SSF57924">
    <property type="entry name" value="Inhibitor of apoptosis (IAP) repeat"/>
    <property type="match status" value="2"/>
</dbReference>
<dbReference type="SMART" id="SM00238">
    <property type="entry name" value="BIR"/>
    <property type="match status" value="2"/>
</dbReference>
<feature type="compositionally biased region" description="Acidic residues" evidence="3">
    <location>
        <begin position="346"/>
        <end position="371"/>
    </location>
</feature>
<feature type="region of interest" description="Disordered" evidence="3">
    <location>
        <begin position="688"/>
        <end position="716"/>
    </location>
</feature>
<feature type="compositionally biased region" description="Basic and acidic residues" evidence="3">
    <location>
        <begin position="251"/>
        <end position="260"/>
    </location>
</feature>
<dbReference type="AlphaFoldDB" id="A0A8H7ZK73"/>
<gene>
    <name evidence="4" type="ORF">I9W82_002467</name>
</gene>
<evidence type="ECO:0000313" key="4">
    <source>
        <dbReference type="EMBL" id="KAG5420586.1"/>
    </source>
</evidence>